<dbReference type="EC" id="1.3.1.98" evidence="16"/>
<evidence type="ECO:0000256" key="9">
    <source>
        <dbReference type="ARBA" id="ARBA00022857"/>
    </source>
</evidence>
<keyword evidence="7 16" id="KW-0285">Flavoprotein</keyword>
<evidence type="ECO:0000256" key="4">
    <source>
        <dbReference type="ARBA" id="ARBA00004752"/>
    </source>
</evidence>
<protein>
    <recommendedName>
        <fullName evidence="16">UDP-N-acetylenolpyruvoylglucosamine reductase</fullName>
        <ecNumber evidence="16">1.3.1.98</ecNumber>
    </recommendedName>
    <alternativeName>
        <fullName evidence="16">UDP-N-acetylmuramate dehydrogenase</fullName>
    </alternativeName>
</protein>
<dbReference type="UniPathway" id="UPA00219"/>
<keyword evidence="5 16" id="KW-0963">Cytoplasm</keyword>
<name>A0A1G2EFK0_9BACT</name>
<evidence type="ECO:0000256" key="13">
    <source>
        <dbReference type="ARBA" id="ARBA00023306"/>
    </source>
</evidence>
<keyword evidence="10 16" id="KW-0133">Cell shape</keyword>
<evidence type="ECO:0000256" key="11">
    <source>
        <dbReference type="ARBA" id="ARBA00022984"/>
    </source>
</evidence>
<dbReference type="HAMAP" id="MF_00037">
    <property type="entry name" value="MurB"/>
    <property type="match status" value="1"/>
</dbReference>
<dbReference type="GO" id="GO:0005829">
    <property type="term" value="C:cytosol"/>
    <property type="evidence" value="ECO:0007669"/>
    <property type="project" value="TreeGrafter"/>
</dbReference>
<feature type="active site" evidence="16">
    <location>
        <position position="281"/>
    </location>
</feature>
<dbReference type="InterPro" id="IPR003170">
    <property type="entry name" value="MurB"/>
</dbReference>
<evidence type="ECO:0000256" key="2">
    <source>
        <dbReference type="ARBA" id="ARBA00003921"/>
    </source>
</evidence>
<evidence type="ECO:0000256" key="14">
    <source>
        <dbReference type="ARBA" id="ARBA00023316"/>
    </source>
</evidence>
<dbReference type="GO" id="GO:0051301">
    <property type="term" value="P:cell division"/>
    <property type="evidence" value="ECO:0007669"/>
    <property type="project" value="UniProtKB-KW"/>
</dbReference>
<keyword evidence="8 16" id="KW-0274">FAD</keyword>
<dbReference type="PANTHER" id="PTHR21071:SF4">
    <property type="entry name" value="UDP-N-ACETYLENOLPYRUVOYLGLUCOSAMINE REDUCTASE"/>
    <property type="match status" value="1"/>
</dbReference>
<comment type="cofactor">
    <cofactor evidence="1 16">
        <name>FAD</name>
        <dbReference type="ChEBI" id="CHEBI:57692"/>
    </cofactor>
</comment>
<dbReference type="STRING" id="1801672.A2896_01345"/>
<comment type="caution">
    <text evidence="18">The sequence shown here is derived from an EMBL/GenBank/DDBJ whole genome shotgun (WGS) entry which is preliminary data.</text>
</comment>
<dbReference type="InterPro" id="IPR036318">
    <property type="entry name" value="FAD-bd_PCMH-like_sf"/>
</dbReference>
<dbReference type="Gene3D" id="3.90.78.10">
    <property type="entry name" value="UDP-N-acetylenolpyruvoylglucosamine reductase, C-terminal domain"/>
    <property type="match status" value="1"/>
</dbReference>
<comment type="pathway">
    <text evidence="4 16">Cell wall biogenesis; peptidoglycan biosynthesis.</text>
</comment>
<organism evidence="18 19">
    <name type="scientific">Candidatus Nealsonbacteria bacterium RIFCSPLOWO2_01_FULL_43_32</name>
    <dbReference type="NCBI Taxonomy" id="1801672"/>
    <lineage>
        <taxon>Bacteria</taxon>
        <taxon>Candidatus Nealsoniibacteriota</taxon>
    </lineage>
</organism>
<feature type="domain" description="FAD-binding PCMH-type" evidence="17">
    <location>
        <begin position="16"/>
        <end position="183"/>
    </location>
</feature>
<evidence type="ECO:0000256" key="6">
    <source>
        <dbReference type="ARBA" id="ARBA00022618"/>
    </source>
</evidence>
<dbReference type="InterPro" id="IPR006094">
    <property type="entry name" value="Oxid_FAD_bind_N"/>
</dbReference>
<dbReference type="EMBL" id="MHMH01000021">
    <property type="protein sequence ID" value="OGZ23968.1"/>
    <property type="molecule type" value="Genomic_DNA"/>
</dbReference>
<proteinExistence type="inferred from homology"/>
<comment type="catalytic activity">
    <reaction evidence="15 16">
        <text>UDP-N-acetyl-alpha-D-muramate + NADP(+) = UDP-N-acetyl-3-O-(1-carboxyvinyl)-alpha-D-glucosamine + NADPH + H(+)</text>
        <dbReference type="Rhea" id="RHEA:12248"/>
        <dbReference type="ChEBI" id="CHEBI:15378"/>
        <dbReference type="ChEBI" id="CHEBI:57783"/>
        <dbReference type="ChEBI" id="CHEBI:58349"/>
        <dbReference type="ChEBI" id="CHEBI:68483"/>
        <dbReference type="ChEBI" id="CHEBI:70757"/>
        <dbReference type="EC" id="1.3.1.98"/>
    </reaction>
</comment>
<dbReference type="GO" id="GO:0009252">
    <property type="term" value="P:peptidoglycan biosynthetic process"/>
    <property type="evidence" value="ECO:0007669"/>
    <property type="project" value="UniProtKB-UniRule"/>
</dbReference>
<keyword evidence="12 16" id="KW-0560">Oxidoreductase</keyword>
<comment type="similarity">
    <text evidence="16">Belongs to the MurB family.</text>
</comment>
<dbReference type="InterPro" id="IPR011601">
    <property type="entry name" value="MurB_C"/>
</dbReference>
<dbReference type="PANTHER" id="PTHR21071">
    <property type="entry name" value="UDP-N-ACETYLENOLPYRUVOYLGLUCOSAMINE REDUCTASE"/>
    <property type="match status" value="1"/>
</dbReference>
<keyword evidence="9 16" id="KW-0521">NADP</keyword>
<dbReference type="GO" id="GO:0008360">
    <property type="term" value="P:regulation of cell shape"/>
    <property type="evidence" value="ECO:0007669"/>
    <property type="project" value="UniProtKB-KW"/>
</dbReference>
<dbReference type="Pfam" id="PF02873">
    <property type="entry name" value="MurB_C"/>
    <property type="match status" value="1"/>
</dbReference>
<evidence type="ECO:0000259" key="17">
    <source>
        <dbReference type="PROSITE" id="PS51387"/>
    </source>
</evidence>
<sequence>MRFQKNILLKNYTTFKIGGPARYFCIVKNKTDLIEAIIFSKKARLPFFILGGGSNLLISDKGFNGLVIKLQTTNYKLQTTKIIAEAGVSLAKLVNTAANAGLSGLEWVSGIPGATLGGAVRGNAGAFDSEMKDIVMMVKALDARNLKIKNFNNKKCQFSYRSSIFKKNPNFIVLSCKLKLKKENKEKIKERTREILDHRKSHHPFNPSAGSIFKNFKHVRARDLIEKAGLKGKQIGEAQISQLHANFIVNCGGAKAKDVLKLINLAKKEVKNKFGIKLEEEIQKIS</sequence>
<dbReference type="SUPFAM" id="SSF56194">
    <property type="entry name" value="Uridine diphospho-N-Acetylenolpyruvylglucosamine reductase, MurB, C-terminal domain"/>
    <property type="match status" value="1"/>
</dbReference>
<dbReference type="SUPFAM" id="SSF56176">
    <property type="entry name" value="FAD-binding/transporter-associated domain-like"/>
    <property type="match status" value="1"/>
</dbReference>
<feature type="active site" evidence="16">
    <location>
        <position position="161"/>
    </location>
</feature>
<dbReference type="Pfam" id="PF01565">
    <property type="entry name" value="FAD_binding_4"/>
    <property type="match status" value="1"/>
</dbReference>
<evidence type="ECO:0000313" key="18">
    <source>
        <dbReference type="EMBL" id="OGZ23968.1"/>
    </source>
</evidence>
<dbReference type="InterPro" id="IPR016166">
    <property type="entry name" value="FAD-bd_PCMH"/>
</dbReference>
<dbReference type="Gene3D" id="3.30.465.10">
    <property type="match status" value="1"/>
</dbReference>
<dbReference type="GO" id="GO:0071949">
    <property type="term" value="F:FAD binding"/>
    <property type="evidence" value="ECO:0007669"/>
    <property type="project" value="InterPro"/>
</dbReference>
<keyword evidence="13 16" id="KW-0131">Cell cycle</keyword>
<dbReference type="PROSITE" id="PS51387">
    <property type="entry name" value="FAD_PCMH"/>
    <property type="match status" value="1"/>
</dbReference>
<dbReference type="Proteomes" id="UP000178647">
    <property type="component" value="Unassembled WGS sequence"/>
</dbReference>
<dbReference type="AlphaFoldDB" id="A0A1G2EFK0"/>
<keyword evidence="14 16" id="KW-0961">Cell wall biogenesis/degradation</keyword>
<comment type="subcellular location">
    <subcellularLocation>
        <location evidence="3 16">Cytoplasm</location>
    </subcellularLocation>
</comment>
<accession>A0A1G2EFK0</accession>
<gene>
    <name evidence="16" type="primary">murB</name>
    <name evidence="18" type="ORF">A2896_01345</name>
</gene>
<evidence type="ECO:0000256" key="1">
    <source>
        <dbReference type="ARBA" id="ARBA00001974"/>
    </source>
</evidence>
<evidence type="ECO:0000256" key="7">
    <source>
        <dbReference type="ARBA" id="ARBA00022630"/>
    </source>
</evidence>
<dbReference type="InterPro" id="IPR016167">
    <property type="entry name" value="FAD-bd_PCMH_sub1"/>
</dbReference>
<keyword evidence="6 16" id="KW-0132">Cell division</keyword>
<keyword evidence="11 16" id="KW-0573">Peptidoglycan synthesis</keyword>
<evidence type="ECO:0000313" key="19">
    <source>
        <dbReference type="Proteomes" id="UP000178647"/>
    </source>
</evidence>
<dbReference type="InterPro" id="IPR036635">
    <property type="entry name" value="MurB_C_sf"/>
</dbReference>
<dbReference type="InterPro" id="IPR016169">
    <property type="entry name" value="FAD-bd_PCMH_sub2"/>
</dbReference>
<dbReference type="GO" id="GO:0008762">
    <property type="term" value="F:UDP-N-acetylmuramate dehydrogenase activity"/>
    <property type="evidence" value="ECO:0007669"/>
    <property type="project" value="UniProtKB-UniRule"/>
</dbReference>
<evidence type="ECO:0000256" key="3">
    <source>
        <dbReference type="ARBA" id="ARBA00004496"/>
    </source>
</evidence>
<comment type="function">
    <text evidence="2 16">Cell wall formation.</text>
</comment>
<evidence type="ECO:0000256" key="5">
    <source>
        <dbReference type="ARBA" id="ARBA00022490"/>
    </source>
</evidence>
<dbReference type="NCBIfam" id="NF010480">
    <property type="entry name" value="PRK13905.1"/>
    <property type="match status" value="1"/>
</dbReference>
<dbReference type="NCBIfam" id="TIGR00179">
    <property type="entry name" value="murB"/>
    <property type="match status" value="1"/>
</dbReference>
<dbReference type="GO" id="GO:0071555">
    <property type="term" value="P:cell wall organization"/>
    <property type="evidence" value="ECO:0007669"/>
    <property type="project" value="UniProtKB-KW"/>
</dbReference>
<evidence type="ECO:0000256" key="10">
    <source>
        <dbReference type="ARBA" id="ARBA00022960"/>
    </source>
</evidence>
<evidence type="ECO:0000256" key="8">
    <source>
        <dbReference type="ARBA" id="ARBA00022827"/>
    </source>
</evidence>
<evidence type="ECO:0000256" key="16">
    <source>
        <dbReference type="HAMAP-Rule" id="MF_00037"/>
    </source>
</evidence>
<dbReference type="Gene3D" id="3.30.43.10">
    <property type="entry name" value="Uridine Diphospho-n-acetylenolpyruvylglucosamine Reductase, domain 2"/>
    <property type="match status" value="1"/>
</dbReference>
<evidence type="ECO:0000256" key="12">
    <source>
        <dbReference type="ARBA" id="ARBA00023002"/>
    </source>
</evidence>
<evidence type="ECO:0000256" key="15">
    <source>
        <dbReference type="ARBA" id="ARBA00048914"/>
    </source>
</evidence>
<feature type="active site" description="Proton donor" evidence="16">
    <location>
        <position position="211"/>
    </location>
</feature>
<reference evidence="18 19" key="1">
    <citation type="journal article" date="2016" name="Nat. Commun.">
        <title>Thousands of microbial genomes shed light on interconnected biogeochemical processes in an aquifer system.</title>
        <authorList>
            <person name="Anantharaman K."/>
            <person name="Brown C.T."/>
            <person name="Hug L.A."/>
            <person name="Sharon I."/>
            <person name="Castelle C.J."/>
            <person name="Probst A.J."/>
            <person name="Thomas B.C."/>
            <person name="Singh A."/>
            <person name="Wilkins M.J."/>
            <person name="Karaoz U."/>
            <person name="Brodie E.L."/>
            <person name="Williams K.H."/>
            <person name="Hubbard S.S."/>
            <person name="Banfield J.F."/>
        </authorList>
    </citation>
    <scope>NUCLEOTIDE SEQUENCE [LARGE SCALE GENOMIC DNA]</scope>
</reference>